<proteinExistence type="predicted"/>
<dbReference type="Gene3D" id="3.40.50.150">
    <property type="entry name" value="Vaccinia Virus protein VP39"/>
    <property type="match status" value="1"/>
</dbReference>
<dbReference type="PANTHER" id="PTHR43861">
    <property type="entry name" value="TRANS-ACONITATE 2-METHYLTRANSFERASE-RELATED"/>
    <property type="match status" value="1"/>
</dbReference>
<dbReference type="RefSeq" id="WP_116492067.1">
    <property type="nucleotide sequence ID" value="NZ_QDFR01000001.1"/>
</dbReference>
<dbReference type="GO" id="GO:0008168">
    <property type="term" value="F:methyltransferase activity"/>
    <property type="evidence" value="ECO:0007669"/>
    <property type="project" value="UniProtKB-KW"/>
</dbReference>
<dbReference type="InterPro" id="IPR029063">
    <property type="entry name" value="SAM-dependent_MTases_sf"/>
</dbReference>
<name>A0AA92HB86_RHIRH</name>
<evidence type="ECO:0000313" key="2">
    <source>
        <dbReference type="Proteomes" id="UP000244335"/>
    </source>
</evidence>
<organism evidence="1 2">
    <name type="scientific">Rhizobium rhizogenes</name>
    <name type="common">Agrobacterium rhizogenes</name>
    <dbReference type="NCBI Taxonomy" id="359"/>
    <lineage>
        <taxon>Bacteria</taxon>
        <taxon>Pseudomonadati</taxon>
        <taxon>Pseudomonadota</taxon>
        <taxon>Alphaproteobacteria</taxon>
        <taxon>Hyphomicrobiales</taxon>
        <taxon>Rhizobiaceae</taxon>
        <taxon>Rhizobium/Agrobacterium group</taxon>
        <taxon>Rhizobium</taxon>
    </lineage>
</organism>
<keyword evidence="1" id="KW-0808">Transferase</keyword>
<accession>A0AA92HB86</accession>
<dbReference type="PANTHER" id="PTHR43861:SF1">
    <property type="entry name" value="TRANS-ACONITATE 2-METHYLTRANSFERASE"/>
    <property type="match status" value="1"/>
</dbReference>
<dbReference type="AlphaFoldDB" id="A0AA92HB86"/>
<dbReference type="Proteomes" id="UP000244335">
    <property type="component" value="Unassembled WGS sequence"/>
</dbReference>
<dbReference type="CDD" id="cd02440">
    <property type="entry name" value="AdoMet_MTases"/>
    <property type="match status" value="1"/>
</dbReference>
<dbReference type="EMBL" id="QDFR01000001">
    <property type="protein sequence ID" value="PVE56948.1"/>
    <property type="molecule type" value="Genomic_DNA"/>
</dbReference>
<keyword evidence="1" id="KW-0489">Methyltransferase</keyword>
<dbReference type="Pfam" id="PF13489">
    <property type="entry name" value="Methyltransf_23"/>
    <property type="match status" value="1"/>
</dbReference>
<dbReference type="GO" id="GO:0032259">
    <property type="term" value="P:methylation"/>
    <property type="evidence" value="ECO:0007669"/>
    <property type="project" value="UniProtKB-KW"/>
</dbReference>
<reference evidence="1 2" key="1">
    <citation type="submission" date="2018-04" db="EMBL/GenBank/DDBJ databases">
        <authorList>
            <person name="Hagen T."/>
        </authorList>
    </citation>
    <scope>NUCLEOTIDE SEQUENCE [LARGE SCALE GENOMIC DNA]</scope>
    <source>
        <strain evidence="1 2">TPD7009</strain>
    </source>
</reference>
<comment type="caution">
    <text evidence="1">The sequence shown here is derived from an EMBL/GenBank/DDBJ whole genome shotgun (WGS) entry which is preliminary data.</text>
</comment>
<dbReference type="SUPFAM" id="SSF53335">
    <property type="entry name" value="S-adenosyl-L-methionine-dependent methyltransferases"/>
    <property type="match status" value="1"/>
</dbReference>
<evidence type="ECO:0000313" key="1">
    <source>
        <dbReference type="EMBL" id="PVE56948.1"/>
    </source>
</evidence>
<protein>
    <submittedName>
        <fullName evidence="1">SAM-dependent methyltransferase</fullName>
    </submittedName>
</protein>
<gene>
    <name evidence="1" type="ORF">DC430_04130</name>
</gene>
<sequence length="197" mass="21472">MTARDDDTIGFYAREVAAYTTRGVDASPRLKAFLAALPPGGRILELGCGAGQDSEAMLACGFDVHPTDGTPEMARAAAERLGVATSTLLFEDIAEQNAYDGIWANACLLHVPRATLPSIIARIHAALKDKGVFYASYKAGTTEGRDELDRFYNYPSPDWLLDVYQQLSWDQITIDEAKGSGYDNKPTDWLHVTAVKP</sequence>